<sequence>MLDVLAYTEHCDALRRPGTSVGSLIPRHRKYEIAQGAVGDTPGAGATARDSLVDTAATLRPAG</sequence>
<proteinExistence type="predicted"/>
<dbReference type="Proteomes" id="UP001500839">
    <property type="component" value="Unassembled WGS sequence"/>
</dbReference>
<name>A0ABP9C2C9_9ACTN</name>
<reference evidence="2" key="1">
    <citation type="journal article" date="2019" name="Int. J. Syst. Evol. Microbiol.">
        <title>The Global Catalogue of Microorganisms (GCM) 10K type strain sequencing project: providing services to taxonomists for standard genome sequencing and annotation.</title>
        <authorList>
            <consortium name="The Broad Institute Genomics Platform"/>
            <consortium name="The Broad Institute Genome Sequencing Center for Infectious Disease"/>
            <person name="Wu L."/>
            <person name="Ma J."/>
        </authorList>
    </citation>
    <scope>NUCLEOTIDE SEQUENCE [LARGE SCALE GENOMIC DNA]</scope>
    <source>
        <strain evidence="2">JCM 18542</strain>
    </source>
</reference>
<evidence type="ECO:0000313" key="2">
    <source>
        <dbReference type="Proteomes" id="UP001500839"/>
    </source>
</evidence>
<dbReference type="EMBL" id="BAABKQ010000001">
    <property type="protein sequence ID" value="GAA4804009.1"/>
    <property type="molecule type" value="Genomic_DNA"/>
</dbReference>
<organism evidence="1 2">
    <name type="scientific">Tomitella cavernea</name>
    <dbReference type="NCBI Taxonomy" id="1387982"/>
    <lineage>
        <taxon>Bacteria</taxon>
        <taxon>Bacillati</taxon>
        <taxon>Actinomycetota</taxon>
        <taxon>Actinomycetes</taxon>
        <taxon>Mycobacteriales</taxon>
        <taxon>Tomitella</taxon>
    </lineage>
</organism>
<keyword evidence="2" id="KW-1185">Reference proteome</keyword>
<gene>
    <name evidence="1" type="ORF">GCM10023353_03010</name>
</gene>
<accession>A0ABP9C2C9</accession>
<evidence type="ECO:0000313" key="1">
    <source>
        <dbReference type="EMBL" id="GAA4804009.1"/>
    </source>
</evidence>
<protein>
    <submittedName>
        <fullName evidence="1">Uncharacterized protein</fullName>
    </submittedName>
</protein>
<comment type="caution">
    <text evidence="1">The sequence shown here is derived from an EMBL/GenBank/DDBJ whole genome shotgun (WGS) entry which is preliminary data.</text>
</comment>